<organism evidence="1 2">
    <name type="scientific">Artomyces pyxidatus</name>
    <dbReference type="NCBI Taxonomy" id="48021"/>
    <lineage>
        <taxon>Eukaryota</taxon>
        <taxon>Fungi</taxon>
        <taxon>Dikarya</taxon>
        <taxon>Basidiomycota</taxon>
        <taxon>Agaricomycotina</taxon>
        <taxon>Agaricomycetes</taxon>
        <taxon>Russulales</taxon>
        <taxon>Auriscalpiaceae</taxon>
        <taxon>Artomyces</taxon>
    </lineage>
</organism>
<evidence type="ECO:0000313" key="1">
    <source>
        <dbReference type="EMBL" id="KAI0063372.1"/>
    </source>
</evidence>
<reference evidence="1" key="1">
    <citation type="submission" date="2021-03" db="EMBL/GenBank/DDBJ databases">
        <authorList>
            <consortium name="DOE Joint Genome Institute"/>
            <person name="Ahrendt S."/>
            <person name="Looney B.P."/>
            <person name="Miyauchi S."/>
            <person name="Morin E."/>
            <person name="Drula E."/>
            <person name="Courty P.E."/>
            <person name="Chicoki N."/>
            <person name="Fauchery L."/>
            <person name="Kohler A."/>
            <person name="Kuo A."/>
            <person name="Labutti K."/>
            <person name="Pangilinan J."/>
            <person name="Lipzen A."/>
            <person name="Riley R."/>
            <person name="Andreopoulos W."/>
            <person name="He G."/>
            <person name="Johnson J."/>
            <person name="Barry K.W."/>
            <person name="Grigoriev I.V."/>
            <person name="Nagy L."/>
            <person name="Hibbett D."/>
            <person name="Henrissat B."/>
            <person name="Matheny P.B."/>
            <person name="Labbe J."/>
            <person name="Martin F."/>
        </authorList>
    </citation>
    <scope>NUCLEOTIDE SEQUENCE</scope>
    <source>
        <strain evidence="1">HHB10654</strain>
    </source>
</reference>
<comment type="caution">
    <text evidence="1">The sequence shown here is derived from an EMBL/GenBank/DDBJ whole genome shotgun (WGS) entry which is preliminary data.</text>
</comment>
<sequence>MAPSFADLKQKATQAKNVGLKQYASARDRVSASSSAPRSTPPPPPPARSSSNASSAKRPVPSTPPLAPPPARTTRSDISSPSNVVEAGGDGDADRIDWTNLTLEDKLVFFSWLDEFFAKYLNIPIPPRSPLGTSVPSASPSPKVAAPLTPPRRVQPPAHVQEHDQYEHASTPPPSARNLPPSLSSRQSSVQSSNPPPPPRSIPPPSRGPPRINLSTKPSGDSVTTSSQDDFQLSYPPPTTHGSAALDTVHYFRPDTQWDTAWYTSDISIPPPLQNSPNIRWAGSSETSWRGKSTSGCILFSDLSICWYTVSWPSGATSPMDSRVKRSAQYLPCPTPLSGDALFAAYSTYAESIASYAESFVGTGRYCASGECWDMANEALKHVAALIPSAAPIPSIARTHGHLIYSGTVGRGRWRGGDDRIRRGDIVEWRTVRINLRNGYALLGDPDHTAVVTADLVPLRPVSDGAFLSPADVGGALEVVEQSVGNPPKKTSYELSGMVHGEVWVYRPIGMRTYLGLEFGAAQVPKGVKTFSL</sequence>
<protein>
    <submittedName>
        <fullName evidence="1">Uncharacterized protein</fullName>
    </submittedName>
</protein>
<name>A0ACB8T4P4_9AGAM</name>
<proteinExistence type="predicted"/>
<accession>A0ACB8T4P4</accession>
<keyword evidence="2" id="KW-1185">Reference proteome</keyword>
<dbReference type="Proteomes" id="UP000814140">
    <property type="component" value="Unassembled WGS sequence"/>
</dbReference>
<dbReference type="EMBL" id="MU277203">
    <property type="protein sequence ID" value="KAI0063372.1"/>
    <property type="molecule type" value="Genomic_DNA"/>
</dbReference>
<gene>
    <name evidence="1" type="ORF">BV25DRAFT_422226</name>
</gene>
<reference evidence="1" key="2">
    <citation type="journal article" date="2022" name="New Phytol.">
        <title>Evolutionary transition to the ectomycorrhizal habit in the genomes of a hyperdiverse lineage of mushroom-forming fungi.</title>
        <authorList>
            <person name="Looney B."/>
            <person name="Miyauchi S."/>
            <person name="Morin E."/>
            <person name="Drula E."/>
            <person name="Courty P.E."/>
            <person name="Kohler A."/>
            <person name="Kuo A."/>
            <person name="LaButti K."/>
            <person name="Pangilinan J."/>
            <person name="Lipzen A."/>
            <person name="Riley R."/>
            <person name="Andreopoulos W."/>
            <person name="He G."/>
            <person name="Johnson J."/>
            <person name="Nolan M."/>
            <person name="Tritt A."/>
            <person name="Barry K.W."/>
            <person name="Grigoriev I.V."/>
            <person name="Nagy L.G."/>
            <person name="Hibbett D."/>
            <person name="Henrissat B."/>
            <person name="Matheny P.B."/>
            <person name="Labbe J."/>
            <person name="Martin F.M."/>
        </authorList>
    </citation>
    <scope>NUCLEOTIDE SEQUENCE</scope>
    <source>
        <strain evidence="1">HHB10654</strain>
    </source>
</reference>
<evidence type="ECO:0000313" key="2">
    <source>
        <dbReference type="Proteomes" id="UP000814140"/>
    </source>
</evidence>